<proteinExistence type="predicted"/>
<dbReference type="InterPro" id="IPR009057">
    <property type="entry name" value="Homeodomain-like_sf"/>
</dbReference>
<organism evidence="5 6">
    <name type="scientific">Moniliophthora roreri</name>
    <name type="common">Frosty pod rot fungus</name>
    <name type="synonym">Monilia roreri</name>
    <dbReference type="NCBI Taxonomy" id="221103"/>
    <lineage>
        <taxon>Eukaryota</taxon>
        <taxon>Fungi</taxon>
        <taxon>Dikarya</taxon>
        <taxon>Basidiomycota</taxon>
        <taxon>Agaricomycotina</taxon>
        <taxon>Agaricomycetes</taxon>
        <taxon>Agaricomycetidae</taxon>
        <taxon>Agaricales</taxon>
        <taxon>Marasmiineae</taxon>
        <taxon>Marasmiaceae</taxon>
        <taxon>Moniliophthora</taxon>
    </lineage>
</organism>
<feature type="region of interest" description="Disordered" evidence="3">
    <location>
        <begin position="277"/>
        <end position="305"/>
    </location>
</feature>
<dbReference type="GO" id="GO:0005634">
    <property type="term" value="C:nucleus"/>
    <property type="evidence" value="ECO:0007669"/>
    <property type="project" value="TreeGrafter"/>
</dbReference>
<dbReference type="SMART" id="SM00674">
    <property type="entry name" value="CENPB"/>
    <property type="match status" value="1"/>
</dbReference>
<gene>
    <name evidence="5" type="ORF">WG66_19474</name>
</gene>
<evidence type="ECO:0000313" key="5">
    <source>
        <dbReference type="EMBL" id="KTB27969.1"/>
    </source>
</evidence>
<reference evidence="5 6" key="1">
    <citation type="submission" date="2015-12" db="EMBL/GenBank/DDBJ databases">
        <title>Draft genome sequence of Moniliophthora roreri, the causal agent of frosty pod rot of cacao.</title>
        <authorList>
            <person name="Aime M.C."/>
            <person name="Diaz-Valderrama J.R."/>
            <person name="Kijpornyongpan T."/>
            <person name="Phillips-Mora W."/>
        </authorList>
    </citation>
    <scope>NUCLEOTIDE SEQUENCE [LARGE SCALE GENOMIC DNA]</scope>
    <source>
        <strain evidence="5 6">MCA 2952</strain>
    </source>
</reference>
<dbReference type="eggNOG" id="KOG3105">
    <property type="taxonomic scope" value="Eukaryota"/>
</dbReference>
<dbReference type="InterPro" id="IPR007889">
    <property type="entry name" value="HTH_Psq"/>
</dbReference>
<feature type="domain" description="HTH CENPB-type" evidence="4">
    <location>
        <begin position="169"/>
        <end position="256"/>
    </location>
</feature>
<feature type="region of interest" description="Disordered" evidence="3">
    <location>
        <begin position="1"/>
        <end position="71"/>
    </location>
</feature>
<evidence type="ECO:0000259" key="4">
    <source>
        <dbReference type="PROSITE" id="PS51253"/>
    </source>
</evidence>
<dbReference type="Pfam" id="PF03221">
    <property type="entry name" value="HTH_Tnp_Tc5"/>
    <property type="match status" value="1"/>
</dbReference>
<dbReference type="InterPro" id="IPR050863">
    <property type="entry name" value="CenT-Element_Derived"/>
</dbReference>
<dbReference type="SUPFAM" id="SSF46689">
    <property type="entry name" value="Homeodomain-like"/>
    <property type="match status" value="2"/>
</dbReference>
<name>A0A0W0EV75_MONRR</name>
<protein>
    <recommendedName>
        <fullName evidence="4">HTH CENPB-type domain-containing protein</fullName>
    </recommendedName>
</protein>
<sequence length="556" mass="60577">MPGSSSASNPTTTTTYPLTPDESSYSPYPACLAHGHHSRSNSNSVSNGRSASPALSTITTSSHSSSANNTQNHSALLSPFVRNAYSPVAASPPGIADLPAASPVAIRPKQRKQRLFNVDRQAICQYHLANPTARQEDIAARYGVERSTISKILKHKAKWLNVCPEEGLRVAKHRPSKFPEIESSMLSWLHSLHSTAIQGNGNSPNFPKKSPLLSDTRLREKALSLAKEFQIPEDKFKASSGWVENFKHRHGIRNGIWEGAGRSKAIARALGIGAEGRLDQDRAEMDPEPYGDDPETPSEYGGSQRVLRHDSQHVNDLPPQRPGFRRSWTEPSVRVDGVEMSHSSETVHHNYQHQNPRYPSQEGYPPPSQAYEGIPHSSSSSGSDPQGHSSYGHSISHSSSASASHVYQPPVMPPPINTNVAPSHSLQQPTPIDSHPNSFGSASSDHSHSHGESISAHVHRLDDESRPPISPSGRRMVPTIPELPPGINVPPLPPPVLRLPDNSPPSLEDAERSLDRVILFVNTLPPGQEILTQEQKDQLLEIKCVLFKAGAGIPFR</sequence>
<dbReference type="PROSITE" id="PS51253">
    <property type="entry name" value="HTH_CENPB"/>
    <property type="match status" value="1"/>
</dbReference>
<feature type="compositionally biased region" description="Low complexity" evidence="3">
    <location>
        <begin position="1"/>
        <end position="20"/>
    </location>
</feature>
<dbReference type="GO" id="GO:0003677">
    <property type="term" value="F:DNA binding"/>
    <property type="evidence" value="ECO:0007669"/>
    <property type="project" value="UniProtKB-KW"/>
</dbReference>
<dbReference type="AlphaFoldDB" id="A0A0W0EV75"/>
<dbReference type="PANTHER" id="PTHR19303">
    <property type="entry name" value="TRANSPOSON"/>
    <property type="match status" value="1"/>
</dbReference>
<evidence type="ECO:0000256" key="1">
    <source>
        <dbReference type="ARBA" id="ARBA00023125"/>
    </source>
</evidence>
<feature type="compositionally biased region" description="Low complexity" evidence="3">
    <location>
        <begin position="375"/>
        <end position="405"/>
    </location>
</feature>
<feature type="compositionally biased region" description="Polar residues" evidence="3">
    <location>
        <begin position="417"/>
        <end position="437"/>
    </location>
</feature>
<feature type="compositionally biased region" description="Low complexity" evidence="3">
    <location>
        <begin position="40"/>
        <end position="71"/>
    </location>
</feature>
<dbReference type="PANTHER" id="PTHR19303:SF70">
    <property type="entry name" value="HTH CENPB-TYPE DOMAIN-CONTAINING PROTEIN"/>
    <property type="match status" value="1"/>
</dbReference>
<dbReference type="InterPro" id="IPR006600">
    <property type="entry name" value="HTH_CenpB_DNA-bd_dom"/>
</dbReference>
<evidence type="ECO:0000313" key="6">
    <source>
        <dbReference type="Proteomes" id="UP000054988"/>
    </source>
</evidence>
<comment type="caution">
    <text evidence="5">The sequence shown here is derived from an EMBL/GenBank/DDBJ whole genome shotgun (WGS) entry which is preliminary data.</text>
</comment>
<feature type="region of interest" description="Disordered" evidence="3">
    <location>
        <begin position="339"/>
        <end position="475"/>
    </location>
</feature>
<feature type="compositionally biased region" description="Acidic residues" evidence="3">
    <location>
        <begin position="286"/>
        <end position="296"/>
    </location>
</feature>
<evidence type="ECO:0000256" key="2">
    <source>
        <dbReference type="ARBA" id="ARBA00023242"/>
    </source>
</evidence>
<dbReference type="Proteomes" id="UP000054988">
    <property type="component" value="Unassembled WGS sequence"/>
</dbReference>
<accession>A0A0W0EV75</accession>
<keyword evidence="2" id="KW-0539">Nucleus</keyword>
<keyword evidence="1" id="KW-0238">DNA-binding</keyword>
<dbReference type="Gene3D" id="1.10.10.60">
    <property type="entry name" value="Homeodomain-like"/>
    <property type="match status" value="2"/>
</dbReference>
<dbReference type="EMBL" id="LATX01002510">
    <property type="protein sequence ID" value="KTB27969.1"/>
    <property type="molecule type" value="Genomic_DNA"/>
</dbReference>
<dbReference type="Pfam" id="PF04218">
    <property type="entry name" value="CENP-B_N"/>
    <property type="match status" value="1"/>
</dbReference>
<evidence type="ECO:0000256" key="3">
    <source>
        <dbReference type="SAM" id="MobiDB-lite"/>
    </source>
</evidence>